<evidence type="ECO:0000256" key="5">
    <source>
        <dbReference type="ARBA" id="ARBA00006654"/>
    </source>
</evidence>
<dbReference type="InterPro" id="IPR008334">
    <property type="entry name" value="5'-Nucleotdase_C"/>
</dbReference>
<proteinExistence type="inferred from homology"/>
<keyword evidence="15" id="KW-1185">Reference proteome</keyword>
<evidence type="ECO:0000259" key="13">
    <source>
        <dbReference type="Pfam" id="PF02872"/>
    </source>
</evidence>
<reference evidence="14" key="1">
    <citation type="submission" date="2022-01" db="EMBL/GenBank/DDBJ databases">
        <authorList>
            <person name="Criscuolo A."/>
        </authorList>
    </citation>
    <scope>NUCLEOTIDE SEQUENCE</scope>
    <source>
        <strain evidence="14">CIP111893</strain>
    </source>
</reference>
<evidence type="ECO:0000256" key="9">
    <source>
        <dbReference type="ARBA" id="ARBA00022801"/>
    </source>
</evidence>
<dbReference type="PANTHER" id="PTHR11575:SF6">
    <property type="entry name" value="2',3'-CYCLIC-NUCLEOTIDE 2'-PHOSPHODIESTERASE_3'-NUCLEOTIDASE"/>
    <property type="match status" value="1"/>
</dbReference>
<dbReference type="PANTHER" id="PTHR11575">
    <property type="entry name" value="5'-NUCLEOTIDASE-RELATED"/>
    <property type="match status" value="1"/>
</dbReference>
<dbReference type="InterPro" id="IPR006146">
    <property type="entry name" value="5'-Nucleotdase_CS"/>
</dbReference>
<dbReference type="InterPro" id="IPR004843">
    <property type="entry name" value="Calcineurin-like_PHP"/>
</dbReference>
<accession>A0ABM9CIE4</accession>
<evidence type="ECO:0000256" key="1">
    <source>
        <dbReference type="ARBA" id="ARBA00000527"/>
    </source>
</evidence>
<dbReference type="InterPro" id="IPR036907">
    <property type="entry name" value="5'-Nucleotdase_C_sf"/>
</dbReference>
<evidence type="ECO:0000313" key="14">
    <source>
        <dbReference type="EMBL" id="CAH1212396.1"/>
    </source>
</evidence>
<evidence type="ECO:0000256" key="7">
    <source>
        <dbReference type="ARBA" id="ARBA00022729"/>
    </source>
</evidence>
<protein>
    <submittedName>
        <fullName evidence="14">Trifunctional nucleotide phosphoesterase protein YfkN</fullName>
    </submittedName>
</protein>
<dbReference type="Gene3D" id="3.90.780.10">
    <property type="entry name" value="5'-Nucleotidase, C-terminal domain"/>
    <property type="match status" value="1"/>
</dbReference>
<evidence type="ECO:0000259" key="12">
    <source>
        <dbReference type="Pfam" id="PF00149"/>
    </source>
</evidence>
<dbReference type="RefSeq" id="WP_236343887.1">
    <property type="nucleotide sequence ID" value="NZ_CAKMMF010000020.1"/>
</dbReference>
<dbReference type="Pfam" id="PF00149">
    <property type="entry name" value="Metallophos"/>
    <property type="match status" value="1"/>
</dbReference>
<feature type="domain" description="5'-Nucleotidase C-terminal" evidence="13">
    <location>
        <begin position="334"/>
        <end position="491"/>
    </location>
</feature>
<gene>
    <name evidence="14" type="primary">yfkN</name>
    <name evidence="14" type="ORF">PAECIP111893_03530</name>
</gene>
<dbReference type="InterPro" id="IPR029052">
    <property type="entry name" value="Metallo-depent_PP-like"/>
</dbReference>
<dbReference type="SUPFAM" id="SSF56300">
    <property type="entry name" value="Metallo-dependent phosphatases"/>
    <property type="match status" value="1"/>
</dbReference>
<feature type="domain" description="Calcineurin-like phosphoesterase" evidence="12">
    <location>
        <begin position="13"/>
        <end position="245"/>
    </location>
</feature>
<keyword evidence="9 11" id="KW-0378">Hydrolase</keyword>
<keyword evidence="8 11" id="KW-0547">Nucleotide-binding</keyword>
<dbReference type="SUPFAM" id="SSF55816">
    <property type="entry name" value="5'-nucleotidase (syn. UDP-sugar hydrolase), C-terminal domain"/>
    <property type="match status" value="1"/>
</dbReference>
<dbReference type="Pfam" id="PF02872">
    <property type="entry name" value="5_nucleotid_C"/>
    <property type="match status" value="1"/>
</dbReference>
<comment type="catalytic activity">
    <reaction evidence="1">
        <text>a ribonucleoside 3'-phosphate + H2O = a ribonucleoside + phosphate</text>
        <dbReference type="Rhea" id="RHEA:10144"/>
        <dbReference type="ChEBI" id="CHEBI:13197"/>
        <dbReference type="ChEBI" id="CHEBI:15377"/>
        <dbReference type="ChEBI" id="CHEBI:18254"/>
        <dbReference type="ChEBI" id="CHEBI:43474"/>
        <dbReference type="EC" id="3.1.3.6"/>
    </reaction>
</comment>
<dbReference type="EMBL" id="CAKMMF010000020">
    <property type="protein sequence ID" value="CAH1212396.1"/>
    <property type="molecule type" value="Genomic_DNA"/>
</dbReference>
<dbReference type="Proteomes" id="UP000838686">
    <property type="component" value="Unassembled WGS sequence"/>
</dbReference>
<dbReference type="InterPro" id="IPR006179">
    <property type="entry name" value="5_nucleotidase/apyrase"/>
</dbReference>
<evidence type="ECO:0000256" key="2">
    <source>
        <dbReference type="ARBA" id="ARBA00001730"/>
    </source>
</evidence>
<evidence type="ECO:0000313" key="15">
    <source>
        <dbReference type="Proteomes" id="UP000838686"/>
    </source>
</evidence>
<comment type="catalytic activity">
    <reaction evidence="2">
        <text>a nucleoside 2',3'-cyclic phosphate + H2O = a nucleoside 3'-phosphate + H(+)</text>
        <dbReference type="Rhea" id="RHEA:19621"/>
        <dbReference type="ChEBI" id="CHEBI:15377"/>
        <dbReference type="ChEBI" id="CHEBI:15378"/>
        <dbReference type="ChEBI" id="CHEBI:66949"/>
        <dbReference type="ChEBI" id="CHEBI:66954"/>
        <dbReference type="EC" id="3.1.4.16"/>
    </reaction>
</comment>
<comment type="caution">
    <text evidence="14">The sequence shown here is derived from an EMBL/GenBank/DDBJ whole genome shotgun (WGS) entry which is preliminary data.</text>
</comment>
<keyword evidence="10" id="KW-0511">Multifunctional enzyme</keyword>
<evidence type="ECO:0000256" key="10">
    <source>
        <dbReference type="ARBA" id="ARBA00023268"/>
    </source>
</evidence>
<dbReference type="PROSITE" id="PS00786">
    <property type="entry name" value="5_NUCLEOTIDASE_2"/>
    <property type="match status" value="1"/>
</dbReference>
<comment type="cofactor">
    <cofactor evidence="3">
        <name>a divalent metal cation</name>
        <dbReference type="ChEBI" id="CHEBI:60240"/>
    </cofactor>
</comment>
<evidence type="ECO:0000256" key="6">
    <source>
        <dbReference type="ARBA" id="ARBA00022723"/>
    </source>
</evidence>
<dbReference type="Gene3D" id="3.60.21.10">
    <property type="match status" value="1"/>
</dbReference>
<name>A0ABM9CIE4_9BACL</name>
<comment type="similarity">
    <text evidence="5 11">Belongs to the 5'-nucleotidase family.</text>
</comment>
<comment type="subcellular location">
    <subcellularLocation>
        <location evidence="4">Cell envelope</location>
    </subcellularLocation>
</comment>
<evidence type="ECO:0000256" key="3">
    <source>
        <dbReference type="ARBA" id="ARBA00001968"/>
    </source>
</evidence>
<keyword evidence="7" id="KW-0732">Signal</keyword>
<evidence type="ECO:0000256" key="8">
    <source>
        <dbReference type="ARBA" id="ARBA00022741"/>
    </source>
</evidence>
<dbReference type="InterPro" id="IPR041827">
    <property type="entry name" value="CpdB_N"/>
</dbReference>
<keyword evidence="6" id="KW-0479">Metal-binding</keyword>
<dbReference type="PRINTS" id="PR01607">
    <property type="entry name" value="APYRASEFAMLY"/>
</dbReference>
<sequence length="536" mass="59658">MEKRSAAAHVVDILVTSDIHGHIYPTDYRTREVRDMGLAKAATIIRRERLVSPQLLLVDNGDLIQGSPQAYYYARKQGDRPHPAVVVLNELQYDAAVLGNHEFNYGLDALRTIVRDSRFPWLSAGITDDKSNEPAFGMPYITKVVGDGIKVAILGITTHFIPNWENPLHIEDLSFADALETTRTWVARIREEENPQLLVVSYHGGFERNLATGLPEGRGTSENQAYAMCTEVEGIDVLITGHQHRSLAAEVNGVTIIQPGCNGGAVGKVSVEFADVEGQWTIAAKKAELLRVDHTIAPDEAVLELTRDMESETQAWLDQQIGQVVGDMTITSPLECRRADHPFIAFINKVQMEIAGVELSHTALLNHESEGFGSIITMRDILTNFMYPNTLTVLRLTGSDIREALEQTAAYFRVEAGGALGVNPSYIEPKLLHYNYDMWAGIEYELDVSRPIGERVVKLMGSKGQPIEPDGHYDVVMNSYRASGGGDYDMYRGKPVVKEIDIDMSELIADNIIQRKIIYAERSSRWKVVIDTAEHE</sequence>
<evidence type="ECO:0000256" key="4">
    <source>
        <dbReference type="ARBA" id="ARBA00004196"/>
    </source>
</evidence>
<dbReference type="CDD" id="cd07410">
    <property type="entry name" value="MPP_CpdB_N"/>
    <property type="match status" value="1"/>
</dbReference>
<evidence type="ECO:0000256" key="11">
    <source>
        <dbReference type="RuleBase" id="RU362119"/>
    </source>
</evidence>
<organism evidence="14 15">
    <name type="scientific">Paenibacillus plantiphilus</name>
    <dbReference type="NCBI Taxonomy" id="2905650"/>
    <lineage>
        <taxon>Bacteria</taxon>
        <taxon>Bacillati</taxon>
        <taxon>Bacillota</taxon>
        <taxon>Bacilli</taxon>
        <taxon>Bacillales</taxon>
        <taxon>Paenibacillaceae</taxon>
        <taxon>Paenibacillus</taxon>
    </lineage>
</organism>